<dbReference type="AlphaFoldDB" id="W0E9W9"/>
<keyword evidence="1" id="KW-0378">Hydrolase</keyword>
<sequence length="107" mass="12503">MDEKQYNKLVRDNIPDIIRNDGNIPVTRVLGNDEYIACLHEKLQEEVAEYLKDNSLEELCDVWEVLEAISSVMEFSKDEIERTKLEKAEKNGVFKDRIFLEKVIVSN</sequence>
<keyword evidence="2" id="KW-1185">Reference proteome</keyword>
<dbReference type="HOGENOM" id="CLU_142081_0_0_9"/>
<evidence type="ECO:0000313" key="1">
    <source>
        <dbReference type="EMBL" id="AHF06024.1"/>
    </source>
</evidence>
<dbReference type="eggNOG" id="COG4997">
    <property type="taxonomic scope" value="Bacteria"/>
</dbReference>
<proteinExistence type="predicted"/>
<reference evidence="1 2" key="1">
    <citation type="submission" date="2013-12" db="EMBL/GenBank/DDBJ databases">
        <authorList>
            <consortium name="DOE Joint Genome Institute"/>
            <person name="Smidt H."/>
            <person name="Huntemann M."/>
            <person name="Han J."/>
            <person name="Chen A."/>
            <person name="Kyrpides N."/>
            <person name="Mavromatis K."/>
            <person name="Markowitz V."/>
            <person name="Palaniappan K."/>
            <person name="Ivanova N."/>
            <person name="Schaumberg A."/>
            <person name="Pati A."/>
            <person name="Liolios K."/>
            <person name="Nordberg H.P."/>
            <person name="Cantor M.N."/>
            <person name="Hua S.X."/>
            <person name="Woyke T."/>
        </authorList>
    </citation>
    <scope>NUCLEOTIDE SEQUENCE [LARGE SCALE GENOMIC DNA]</scope>
    <source>
        <strain evidence="2">DSM 15288</strain>
    </source>
</reference>
<dbReference type="InterPro" id="IPR038735">
    <property type="entry name" value="MSMEG_1276-like_NTP-PPase_dom"/>
</dbReference>
<protein>
    <submittedName>
        <fullName evidence="1">Phosphoribosyl-ATP pyrophosphohydrolase</fullName>
    </submittedName>
</protein>
<dbReference type="KEGG" id="dmt:DESME_02305"/>
<accession>W0E9W9</accession>
<dbReference type="Proteomes" id="UP000010847">
    <property type="component" value="Chromosome"/>
</dbReference>
<dbReference type="CDD" id="cd11532">
    <property type="entry name" value="NTP-PPase_COG4997"/>
    <property type="match status" value="1"/>
</dbReference>
<dbReference type="EMBL" id="CP007032">
    <property type="protein sequence ID" value="AHF06024.1"/>
    <property type="molecule type" value="Genomic_DNA"/>
</dbReference>
<dbReference type="OrthoDB" id="9813491at2"/>
<name>W0E9W9_9FIRM</name>
<evidence type="ECO:0000313" key="2">
    <source>
        <dbReference type="Proteomes" id="UP000010847"/>
    </source>
</evidence>
<dbReference type="STRING" id="871968.DESME_02305"/>
<dbReference type="RefSeq" id="WP_006716480.1">
    <property type="nucleotide sequence ID" value="NZ_CP007032.1"/>
</dbReference>
<gene>
    <name evidence="1" type="ORF">DESME_02305</name>
</gene>
<organism evidence="1 2">
    <name type="scientific">Desulfitobacterium metallireducens DSM 15288</name>
    <dbReference type="NCBI Taxonomy" id="871968"/>
    <lineage>
        <taxon>Bacteria</taxon>
        <taxon>Bacillati</taxon>
        <taxon>Bacillota</taxon>
        <taxon>Clostridia</taxon>
        <taxon>Eubacteriales</taxon>
        <taxon>Desulfitobacteriaceae</taxon>
        <taxon>Desulfitobacterium</taxon>
    </lineage>
</organism>
<dbReference type="GO" id="GO:0016787">
    <property type="term" value="F:hydrolase activity"/>
    <property type="evidence" value="ECO:0007669"/>
    <property type="project" value="UniProtKB-KW"/>
</dbReference>